<reference evidence="2 3" key="1">
    <citation type="journal article" date="2019" name="Environ. Microbiol.">
        <title>Species interactions and distinct microbial communities in high Arctic permafrost affected cryosols are associated with the CH4 and CO2 gas fluxes.</title>
        <authorList>
            <person name="Altshuler I."/>
            <person name="Hamel J."/>
            <person name="Turney S."/>
            <person name="Magnuson E."/>
            <person name="Levesque R."/>
            <person name="Greer C."/>
            <person name="Whyte L.G."/>
        </authorList>
    </citation>
    <scope>NUCLEOTIDE SEQUENCE [LARGE SCALE GENOMIC DNA]</scope>
    <source>
        <strain evidence="2 3">E4</strain>
    </source>
</reference>
<evidence type="ECO:0000313" key="2">
    <source>
        <dbReference type="EMBL" id="TPG56746.1"/>
    </source>
</evidence>
<gene>
    <name evidence="2" type="ORF">EAH77_21955</name>
</gene>
<protein>
    <submittedName>
        <fullName evidence="2">Uncharacterized protein</fullName>
    </submittedName>
</protein>
<comment type="caution">
    <text evidence="2">The sequence shown here is derived from an EMBL/GenBank/DDBJ whole genome shotgun (WGS) entry which is preliminary data.</text>
</comment>
<evidence type="ECO:0000313" key="3">
    <source>
        <dbReference type="Proteomes" id="UP000317663"/>
    </source>
</evidence>
<feature type="region of interest" description="Disordered" evidence="1">
    <location>
        <begin position="1"/>
        <end position="72"/>
    </location>
</feature>
<accession>A0A502G6D5</accession>
<dbReference type="EMBL" id="RCZD01000016">
    <property type="protein sequence ID" value="TPG56746.1"/>
    <property type="molecule type" value="Genomic_DNA"/>
</dbReference>
<keyword evidence="3" id="KW-1185">Reference proteome</keyword>
<name>A0A502G6D5_9GAMM</name>
<sequence>MTYAGENNQKEIGKGEYRLDHAQQLHEEEERKPGEKENDGKAGDKPPEQNGEKGRRSRPLTLHWEGDARRGI</sequence>
<dbReference type="AlphaFoldDB" id="A0A502G6D5"/>
<organism evidence="2 3">
    <name type="scientific">Ewingella americana</name>
    <dbReference type="NCBI Taxonomy" id="41202"/>
    <lineage>
        <taxon>Bacteria</taxon>
        <taxon>Pseudomonadati</taxon>
        <taxon>Pseudomonadota</taxon>
        <taxon>Gammaproteobacteria</taxon>
        <taxon>Enterobacterales</taxon>
        <taxon>Yersiniaceae</taxon>
        <taxon>Ewingella</taxon>
    </lineage>
</organism>
<evidence type="ECO:0000256" key="1">
    <source>
        <dbReference type="SAM" id="MobiDB-lite"/>
    </source>
</evidence>
<feature type="compositionally biased region" description="Basic and acidic residues" evidence="1">
    <location>
        <begin position="8"/>
        <end position="54"/>
    </location>
</feature>
<dbReference type="Proteomes" id="UP000317663">
    <property type="component" value="Unassembled WGS sequence"/>
</dbReference>
<proteinExistence type="predicted"/>